<sequence>MKQPTAGLESCHSVQHNSFIEDSMLVYGLRQPLQELLDGMALLVQQATSLVDVALDADSNDGSFGWLSLQEQWTRGFPCRSSMVHAVLASCHSLDIAGVELIDPLSADVQASFTLTLLQNDIKAALISAFGTMEASAECRDSSITISLSVGEPISSSQSCAGESSSLRDGIRVDEASEHRLSQDTCLSESEHQLGSRLRPTLAAVPYPGILVGFLY</sequence>
<keyword evidence="4" id="KW-0678">Repressor</keyword>
<dbReference type="PANTHER" id="PTHR48249:SF3">
    <property type="entry name" value="MEDIATOR OF RNA POLYMERASE II TRANSCRIPTION SUBUNIT 13"/>
    <property type="match status" value="1"/>
</dbReference>
<reference evidence="8 9" key="2">
    <citation type="journal article" date="2017" name="Genome Biol.">
        <title>New reference genome sequences of hot pepper reveal the massive evolution of plant disease-resistance genes by retroduplication.</title>
        <authorList>
            <person name="Kim S."/>
            <person name="Park J."/>
            <person name="Yeom S.I."/>
            <person name="Kim Y.M."/>
            <person name="Seo E."/>
            <person name="Kim K.T."/>
            <person name="Kim M.S."/>
            <person name="Lee J.M."/>
            <person name="Cheong K."/>
            <person name="Shin H.S."/>
            <person name="Kim S.B."/>
            <person name="Han K."/>
            <person name="Lee J."/>
            <person name="Park M."/>
            <person name="Lee H.A."/>
            <person name="Lee H.Y."/>
            <person name="Lee Y."/>
            <person name="Oh S."/>
            <person name="Lee J.H."/>
            <person name="Choi E."/>
            <person name="Choi E."/>
            <person name="Lee S.E."/>
            <person name="Jeon J."/>
            <person name="Kim H."/>
            <person name="Choi G."/>
            <person name="Song H."/>
            <person name="Lee J."/>
            <person name="Lee S.C."/>
            <person name="Kwon J.K."/>
            <person name="Lee H.Y."/>
            <person name="Koo N."/>
            <person name="Hong Y."/>
            <person name="Kim R.W."/>
            <person name="Kang W.H."/>
            <person name="Huh J.H."/>
            <person name="Kang B.C."/>
            <person name="Yang T.J."/>
            <person name="Lee Y.H."/>
            <person name="Bennetzen J.L."/>
            <person name="Choi D."/>
        </authorList>
    </citation>
    <scope>NUCLEOTIDE SEQUENCE [LARGE SCALE GENOMIC DNA]</scope>
    <source>
        <strain evidence="9">cv. CM334</strain>
    </source>
</reference>
<comment type="subcellular location">
    <subcellularLocation>
        <location evidence="1">Nucleus</location>
    </subcellularLocation>
</comment>
<evidence type="ECO:0000313" key="9">
    <source>
        <dbReference type="Proteomes" id="UP000222542"/>
    </source>
</evidence>
<protein>
    <recommendedName>
        <fullName evidence="3">Mediator of RNA polymerase II transcription subunit 13</fullName>
    </recommendedName>
</protein>
<dbReference type="EMBL" id="AYRZ02000005">
    <property type="protein sequence ID" value="PHT80570.1"/>
    <property type="molecule type" value="Genomic_DNA"/>
</dbReference>
<evidence type="ECO:0000256" key="1">
    <source>
        <dbReference type="ARBA" id="ARBA00004123"/>
    </source>
</evidence>
<dbReference type="STRING" id="4072.A0A2G2ZEZ9"/>
<organism evidence="8 9">
    <name type="scientific">Capsicum annuum</name>
    <name type="common">Capsicum pepper</name>
    <dbReference type="NCBI Taxonomy" id="4072"/>
    <lineage>
        <taxon>Eukaryota</taxon>
        <taxon>Viridiplantae</taxon>
        <taxon>Streptophyta</taxon>
        <taxon>Embryophyta</taxon>
        <taxon>Tracheophyta</taxon>
        <taxon>Spermatophyta</taxon>
        <taxon>Magnoliopsida</taxon>
        <taxon>eudicotyledons</taxon>
        <taxon>Gunneridae</taxon>
        <taxon>Pentapetalae</taxon>
        <taxon>asterids</taxon>
        <taxon>lamiids</taxon>
        <taxon>Solanales</taxon>
        <taxon>Solanaceae</taxon>
        <taxon>Solanoideae</taxon>
        <taxon>Capsiceae</taxon>
        <taxon>Capsicum</taxon>
    </lineage>
</organism>
<evidence type="ECO:0000256" key="3">
    <source>
        <dbReference type="ARBA" id="ARBA00019618"/>
    </source>
</evidence>
<proteinExistence type="inferred from homology"/>
<keyword evidence="5" id="KW-0805">Transcription regulation</keyword>
<name>A0A2G2ZEZ9_CAPAN</name>
<dbReference type="Gramene" id="PHT80570">
    <property type="protein sequence ID" value="PHT80570"/>
    <property type="gene ID" value="T459_13585"/>
</dbReference>
<dbReference type="InterPro" id="IPR051139">
    <property type="entry name" value="Mediator_complx_sub13"/>
</dbReference>
<evidence type="ECO:0000313" key="8">
    <source>
        <dbReference type="EMBL" id="PHT80570.1"/>
    </source>
</evidence>
<dbReference type="Proteomes" id="UP000222542">
    <property type="component" value="Unassembled WGS sequence"/>
</dbReference>
<evidence type="ECO:0000256" key="5">
    <source>
        <dbReference type="ARBA" id="ARBA00023015"/>
    </source>
</evidence>
<dbReference type="AlphaFoldDB" id="A0A2G2ZEZ9"/>
<evidence type="ECO:0000256" key="4">
    <source>
        <dbReference type="ARBA" id="ARBA00022491"/>
    </source>
</evidence>
<keyword evidence="6" id="KW-0804">Transcription</keyword>
<comment type="similarity">
    <text evidence="2">Belongs to the Mediator complex subunit 13 family.</text>
</comment>
<dbReference type="GO" id="GO:0005634">
    <property type="term" value="C:nucleus"/>
    <property type="evidence" value="ECO:0007669"/>
    <property type="project" value="UniProtKB-SubCell"/>
</dbReference>
<evidence type="ECO:0000256" key="6">
    <source>
        <dbReference type="ARBA" id="ARBA00023163"/>
    </source>
</evidence>
<keyword evidence="9" id="KW-1185">Reference proteome</keyword>
<gene>
    <name evidence="8" type="ORF">T459_13585</name>
</gene>
<evidence type="ECO:0000256" key="2">
    <source>
        <dbReference type="ARBA" id="ARBA00009354"/>
    </source>
</evidence>
<evidence type="ECO:0000256" key="7">
    <source>
        <dbReference type="ARBA" id="ARBA00023242"/>
    </source>
</evidence>
<comment type="caution">
    <text evidence="8">The sequence shown here is derived from an EMBL/GenBank/DDBJ whole genome shotgun (WGS) entry which is preliminary data.</text>
</comment>
<dbReference type="PANTHER" id="PTHR48249">
    <property type="entry name" value="MEDIATOR OF RNA POLYMERASE II TRANSCRIPTION SUBUNIT 13"/>
    <property type="match status" value="1"/>
</dbReference>
<accession>A0A2G2ZEZ9</accession>
<keyword evidence="7" id="KW-0539">Nucleus</keyword>
<reference evidence="8 9" key="1">
    <citation type="journal article" date="2014" name="Nat. Genet.">
        <title>Genome sequence of the hot pepper provides insights into the evolution of pungency in Capsicum species.</title>
        <authorList>
            <person name="Kim S."/>
            <person name="Park M."/>
            <person name="Yeom S.I."/>
            <person name="Kim Y.M."/>
            <person name="Lee J.M."/>
            <person name="Lee H.A."/>
            <person name="Seo E."/>
            <person name="Choi J."/>
            <person name="Cheong K."/>
            <person name="Kim K.T."/>
            <person name="Jung K."/>
            <person name="Lee G.W."/>
            <person name="Oh S.K."/>
            <person name="Bae C."/>
            <person name="Kim S.B."/>
            <person name="Lee H.Y."/>
            <person name="Kim S.Y."/>
            <person name="Kim M.S."/>
            <person name="Kang B.C."/>
            <person name="Jo Y.D."/>
            <person name="Yang H.B."/>
            <person name="Jeong H.J."/>
            <person name="Kang W.H."/>
            <person name="Kwon J.K."/>
            <person name="Shin C."/>
            <person name="Lim J.Y."/>
            <person name="Park J.H."/>
            <person name="Huh J.H."/>
            <person name="Kim J.S."/>
            <person name="Kim B.D."/>
            <person name="Cohen O."/>
            <person name="Paran I."/>
            <person name="Suh M.C."/>
            <person name="Lee S.B."/>
            <person name="Kim Y.K."/>
            <person name="Shin Y."/>
            <person name="Noh S.J."/>
            <person name="Park J."/>
            <person name="Seo Y.S."/>
            <person name="Kwon S.Y."/>
            <person name="Kim H.A."/>
            <person name="Park J.M."/>
            <person name="Kim H.J."/>
            <person name="Choi S.B."/>
            <person name="Bosland P.W."/>
            <person name="Reeves G."/>
            <person name="Jo S.H."/>
            <person name="Lee B.W."/>
            <person name="Cho H.T."/>
            <person name="Choi H.S."/>
            <person name="Lee M.S."/>
            <person name="Yu Y."/>
            <person name="Do Choi Y."/>
            <person name="Park B.S."/>
            <person name="van Deynze A."/>
            <person name="Ashrafi H."/>
            <person name="Hill T."/>
            <person name="Kim W.T."/>
            <person name="Pai H.S."/>
            <person name="Ahn H.K."/>
            <person name="Yeam I."/>
            <person name="Giovannoni J.J."/>
            <person name="Rose J.K."/>
            <person name="Sorensen I."/>
            <person name="Lee S.J."/>
            <person name="Kim R.W."/>
            <person name="Choi I.Y."/>
            <person name="Choi B.S."/>
            <person name="Lim J.S."/>
            <person name="Lee Y.H."/>
            <person name="Choi D."/>
        </authorList>
    </citation>
    <scope>NUCLEOTIDE SEQUENCE [LARGE SCALE GENOMIC DNA]</scope>
    <source>
        <strain evidence="9">cv. CM334</strain>
    </source>
</reference>